<feature type="region of interest" description="Disordered" evidence="1">
    <location>
        <begin position="75"/>
        <end position="94"/>
    </location>
</feature>
<dbReference type="GeneID" id="83207681"/>
<keyword evidence="3" id="KW-1185">Reference proteome</keyword>
<dbReference type="AlphaFoldDB" id="A0AAD7Y525"/>
<dbReference type="RefSeq" id="XP_058348895.1">
    <property type="nucleotide sequence ID" value="XM_058480372.1"/>
</dbReference>
<dbReference type="Proteomes" id="UP001234581">
    <property type="component" value="Unassembled WGS sequence"/>
</dbReference>
<organism evidence="2 3">
    <name type="scientific">Lichtheimia ornata</name>
    <dbReference type="NCBI Taxonomy" id="688661"/>
    <lineage>
        <taxon>Eukaryota</taxon>
        <taxon>Fungi</taxon>
        <taxon>Fungi incertae sedis</taxon>
        <taxon>Mucoromycota</taxon>
        <taxon>Mucoromycotina</taxon>
        <taxon>Mucoromycetes</taxon>
        <taxon>Mucorales</taxon>
        <taxon>Lichtheimiaceae</taxon>
        <taxon>Lichtheimia</taxon>
    </lineage>
</organism>
<accession>A0AAD7Y525</accession>
<feature type="region of interest" description="Disordered" evidence="1">
    <location>
        <begin position="164"/>
        <end position="193"/>
    </location>
</feature>
<evidence type="ECO:0000313" key="2">
    <source>
        <dbReference type="EMBL" id="KAJ8663983.1"/>
    </source>
</evidence>
<gene>
    <name evidence="2" type="ORF">O0I10_000259</name>
</gene>
<reference evidence="2 3" key="1">
    <citation type="submission" date="2023-03" db="EMBL/GenBank/DDBJ databases">
        <title>Genome sequence of Lichtheimia ornata CBS 291.66.</title>
        <authorList>
            <person name="Mohabir J.T."/>
            <person name="Shea T.P."/>
            <person name="Kurbessoian T."/>
            <person name="Berby B."/>
            <person name="Fontaine J."/>
            <person name="Livny J."/>
            <person name="Gnirke A."/>
            <person name="Stajich J.E."/>
            <person name="Cuomo C.A."/>
        </authorList>
    </citation>
    <scope>NUCLEOTIDE SEQUENCE [LARGE SCALE GENOMIC DNA]</scope>
    <source>
        <strain evidence="2">CBS 291.66</strain>
    </source>
</reference>
<feature type="compositionally biased region" description="Low complexity" evidence="1">
    <location>
        <begin position="168"/>
        <end position="191"/>
    </location>
</feature>
<dbReference type="EMBL" id="JARTCD010000001">
    <property type="protein sequence ID" value="KAJ8663983.1"/>
    <property type="molecule type" value="Genomic_DNA"/>
</dbReference>
<comment type="caution">
    <text evidence="2">The sequence shown here is derived from an EMBL/GenBank/DDBJ whole genome shotgun (WGS) entry which is preliminary data.</text>
</comment>
<protein>
    <submittedName>
        <fullName evidence="2">Uncharacterized protein</fullName>
    </submittedName>
</protein>
<sequence length="219" mass="25010">MCSLNTSTLWDPSPSGSTIDCLSISNKDNDHKRHSYLPLTRDNLLQHSFQQQQQQNPCAKGDLFSKRCYSSQRSSRMKQLSHESLLTGSSSTNKRNSRLTENIVIDMLPLPFPYHNDDIFIPAAESGLNRFDSPSSSACSLSLKYRRVSYPVWWHEYGNHSRRQSEQSSTLHTSSTSTLTYPSSPPTTNTTCKKPFSRRIRSWCHHAWKRLLHPARHGG</sequence>
<proteinExistence type="predicted"/>
<evidence type="ECO:0000256" key="1">
    <source>
        <dbReference type="SAM" id="MobiDB-lite"/>
    </source>
</evidence>
<evidence type="ECO:0000313" key="3">
    <source>
        <dbReference type="Proteomes" id="UP001234581"/>
    </source>
</evidence>
<name>A0AAD7Y525_9FUNG</name>